<evidence type="ECO:0000313" key="7">
    <source>
        <dbReference type="Proteomes" id="UP001549921"/>
    </source>
</evidence>
<dbReference type="PRINTS" id="PR00837">
    <property type="entry name" value="V5TPXLIKE"/>
</dbReference>
<comment type="caution">
    <text evidence="6">The sequence shown here is derived from an EMBL/GenBank/DDBJ whole genome shotgun (WGS) entry which is preliminary data.</text>
</comment>
<feature type="region of interest" description="Disordered" evidence="3">
    <location>
        <begin position="432"/>
        <end position="463"/>
    </location>
</feature>
<sequence length="650" mass="73104">MRYAIAVLIANAVVIANALVGTARSVNYCGAKMCGHTNAHTFCQYPAGPSYQCRGYMDAHLTAEEKVRIVARLNRRRSEAASGRLKRFPTAGNMLKLRWVEELAREAQRWADQCRPPRTPDERDTCRDLYSTSVGQCVASVVGEAPGLRVESMVDMWYMQSILYKGNVTSYIIPMSNVSFYGDFAQMIWARSYMVGCGRSRFMSEWKGRLRSVERLVCNIAPRGPSQSRSLWAPAAPARACPPRSLPDPDLKALCTFQSNLDASTDVDGTMTLEEHVLLSIILDIENKEHLNYLGSLDEFYMTKLAVVTMDNKVTSPTHDNVVHKRDIIETLELNDNVVHIDNVILENDAHEFINATRVILMKEESSNDVSKPVKKANLIGRPKSYNIEDLNDIESHTLPEDTNSHEDIPSQDHSKIDRDVYLEYALLENEEENATSLEETSHMPNENITEKGENTSSIDESSNMASPSEIILQISTDNGALSSTEDATVITSKKTASTIDYFINVTRTTSESTTSATLRSDDDYLTDPETVREIQEALERMERNLEEIRSTPGKVRRELRDMPPPLENMISDTRERRYIRPNDQSNDDRNNHGSNQNKTDRGPMLNMVLKYLPVLKPYENEILGAPTSSATNLAISSALFSFEFVLMCV</sequence>
<feature type="compositionally biased region" description="Basic and acidic residues" evidence="3">
    <location>
        <begin position="573"/>
        <end position="592"/>
    </location>
</feature>
<evidence type="ECO:0000256" key="1">
    <source>
        <dbReference type="ARBA" id="ARBA00004613"/>
    </source>
</evidence>
<dbReference type="PRINTS" id="PR00838">
    <property type="entry name" value="V5ALLERGEN"/>
</dbReference>
<dbReference type="CDD" id="cd05380">
    <property type="entry name" value="CAP_euk"/>
    <property type="match status" value="1"/>
</dbReference>
<evidence type="ECO:0000256" key="4">
    <source>
        <dbReference type="SAM" id="SignalP"/>
    </source>
</evidence>
<keyword evidence="2" id="KW-0964">Secreted</keyword>
<feature type="compositionally biased region" description="Basic and acidic residues" evidence="3">
    <location>
        <begin position="550"/>
        <end position="562"/>
    </location>
</feature>
<feature type="region of interest" description="Disordered" evidence="3">
    <location>
        <begin position="550"/>
        <end position="604"/>
    </location>
</feature>
<evidence type="ECO:0000256" key="2">
    <source>
        <dbReference type="ARBA" id="ARBA00022525"/>
    </source>
</evidence>
<dbReference type="SMART" id="SM00198">
    <property type="entry name" value="SCP"/>
    <property type="match status" value="1"/>
</dbReference>
<dbReference type="InterPro" id="IPR001283">
    <property type="entry name" value="CRISP-related"/>
</dbReference>
<dbReference type="InterPro" id="IPR002413">
    <property type="entry name" value="V5_allergen-like"/>
</dbReference>
<reference evidence="6 7" key="1">
    <citation type="submission" date="2024-06" db="EMBL/GenBank/DDBJ databases">
        <title>A chromosome-level genome assembly of beet webworm, Loxostege sticticalis.</title>
        <authorList>
            <person name="Zhang Y."/>
        </authorList>
    </citation>
    <scope>NUCLEOTIDE SEQUENCE [LARGE SCALE GENOMIC DNA]</scope>
    <source>
        <strain evidence="6">AQ028</strain>
        <tissue evidence="6">Male pupae</tissue>
    </source>
</reference>
<gene>
    <name evidence="6" type="ORF">ABMA28_001132</name>
</gene>
<dbReference type="Pfam" id="PF00188">
    <property type="entry name" value="CAP"/>
    <property type="match status" value="1"/>
</dbReference>
<dbReference type="PANTHER" id="PTHR10334">
    <property type="entry name" value="CYSTEINE-RICH SECRETORY PROTEIN-RELATED"/>
    <property type="match status" value="1"/>
</dbReference>
<dbReference type="InterPro" id="IPR014044">
    <property type="entry name" value="CAP_dom"/>
</dbReference>
<organism evidence="6 7">
    <name type="scientific">Loxostege sticticalis</name>
    <name type="common">Beet webworm moth</name>
    <dbReference type="NCBI Taxonomy" id="481309"/>
    <lineage>
        <taxon>Eukaryota</taxon>
        <taxon>Metazoa</taxon>
        <taxon>Ecdysozoa</taxon>
        <taxon>Arthropoda</taxon>
        <taxon>Hexapoda</taxon>
        <taxon>Insecta</taxon>
        <taxon>Pterygota</taxon>
        <taxon>Neoptera</taxon>
        <taxon>Endopterygota</taxon>
        <taxon>Lepidoptera</taxon>
        <taxon>Glossata</taxon>
        <taxon>Ditrysia</taxon>
        <taxon>Pyraloidea</taxon>
        <taxon>Crambidae</taxon>
        <taxon>Pyraustinae</taxon>
        <taxon>Loxostege</taxon>
    </lineage>
</organism>
<comment type="subcellular location">
    <subcellularLocation>
        <location evidence="1">Secreted</location>
    </subcellularLocation>
</comment>
<evidence type="ECO:0000256" key="3">
    <source>
        <dbReference type="SAM" id="MobiDB-lite"/>
    </source>
</evidence>
<feature type="signal peptide" evidence="4">
    <location>
        <begin position="1"/>
        <end position="25"/>
    </location>
</feature>
<dbReference type="AlphaFoldDB" id="A0ABD0T7H5"/>
<dbReference type="SUPFAM" id="SSF55797">
    <property type="entry name" value="PR-1-like"/>
    <property type="match status" value="1"/>
</dbReference>
<dbReference type="Proteomes" id="UP001549921">
    <property type="component" value="Unassembled WGS sequence"/>
</dbReference>
<evidence type="ECO:0000259" key="5">
    <source>
        <dbReference type="SMART" id="SM00198"/>
    </source>
</evidence>
<name>A0ABD0T7H5_LOXSC</name>
<dbReference type="InterPro" id="IPR035940">
    <property type="entry name" value="CAP_sf"/>
</dbReference>
<accession>A0ABD0T7H5</accession>
<protein>
    <recommendedName>
        <fullName evidence="5">SCP domain-containing protein</fullName>
    </recommendedName>
</protein>
<keyword evidence="4" id="KW-0732">Signal</keyword>
<feature type="chain" id="PRO_5044846902" description="SCP domain-containing protein" evidence="4">
    <location>
        <begin position="26"/>
        <end position="650"/>
    </location>
</feature>
<feature type="domain" description="SCP" evidence="5">
    <location>
        <begin position="64"/>
        <end position="228"/>
    </location>
</feature>
<dbReference type="GO" id="GO:0005576">
    <property type="term" value="C:extracellular region"/>
    <property type="evidence" value="ECO:0007669"/>
    <property type="project" value="UniProtKB-SubCell"/>
</dbReference>
<dbReference type="EMBL" id="JBEDNZ010000010">
    <property type="protein sequence ID" value="KAL0833012.1"/>
    <property type="molecule type" value="Genomic_DNA"/>
</dbReference>
<dbReference type="Gene3D" id="3.40.33.10">
    <property type="entry name" value="CAP"/>
    <property type="match status" value="1"/>
</dbReference>
<proteinExistence type="predicted"/>
<evidence type="ECO:0000313" key="6">
    <source>
        <dbReference type="EMBL" id="KAL0833012.1"/>
    </source>
</evidence>